<dbReference type="Proteomes" id="UP000294498">
    <property type="component" value="Unassembled WGS sequence"/>
</dbReference>
<dbReference type="EMBL" id="SODV01000001">
    <property type="protein sequence ID" value="TDX00499.1"/>
    <property type="molecule type" value="Genomic_DNA"/>
</dbReference>
<dbReference type="InterPro" id="IPR018534">
    <property type="entry name" value="Tet_reg_excision_RteC"/>
</dbReference>
<comment type="caution">
    <text evidence="1">The sequence shown here is derived from an EMBL/GenBank/DDBJ whole genome shotgun (WGS) entry which is preliminary data.</text>
</comment>
<dbReference type="Pfam" id="PF09357">
    <property type="entry name" value="RteC"/>
    <property type="match status" value="1"/>
</dbReference>
<evidence type="ECO:0000313" key="2">
    <source>
        <dbReference type="Proteomes" id="UP000294498"/>
    </source>
</evidence>
<organism evidence="1 2">
    <name type="scientific">Dinghuibacter silviterrae</name>
    <dbReference type="NCBI Taxonomy" id="1539049"/>
    <lineage>
        <taxon>Bacteria</taxon>
        <taxon>Pseudomonadati</taxon>
        <taxon>Bacteroidota</taxon>
        <taxon>Chitinophagia</taxon>
        <taxon>Chitinophagales</taxon>
        <taxon>Chitinophagaceae</taxon>
        <taxon>Dinghuibacter</taxon>
    </lineage>
</organism>
<dbReference type="RefSeq" id="WP_133992223.1">
    <property type="nucleotide sequence ID" value="NZ_SODV01000001.1"/>
</dbReference>
<gene>
    <name evidence="1" type="ORF">EDB95_1524</name>
</gene>
<protein>
    <submittedName>
        <fullName evidence="1">RteC protein</fullName>
    </submittedName>
</protein>
<evidence type="ECO:0000313" key="1">
    <source>
        <dbReference type="EMBL" id="TDX00499.1"/>
    </source>
</evidence>
<reference evidence="1 2" key="1">
    <citation type="submission" date="2019-03" db="EMBL/GenBank/DDBJ databases">
        <title>Genomic Encyclopedia of Type Strains, Phase IV (KMG-IV): sequencing the most valuable type-strain genomes for metagenomic binning, comparative biology and taxonomic classification.</title>
        <authorList>
            <person name="Goeker M."/>
        </authorList>
    </citation>
    <scope>NUCLEOTIDE SEQUENCE [LARGE SCALE GENOMIC DNA]</scope>
    <source>
        <strain evidence="1 2">DSM 100059</strain>
    </source>
</reference>
<sequence length="279" mass="33045">MGEFFEEIRQSINTQLESVERTAGSMLEQSKLAIPAIRQHIERLREHVLRDGFADPSDEVTFFRNELPHFYKHLIFYRHVYFIETRRPVVKEEEALFLEQERAALQLHFEKYREFYTYFRSGETFLDEKLFVRGNEDLLFTIEEYTDVIDSRFCTSHSYLVARMHADNMILAYLNELETGDKLVLHQSHEPITWTDPKVGLIELCYALYSKGAVNNGKAHLKDIIKGVEYIFNITLGNYTAVIQQNIRIRKKTRMAYLADLIKFTESHMDDQDEHPQYK</sequence>
<proteinExistence type="predicted"/>
<keyword evidence="2" id="KW-1185">Reference proteome</keyword>
<dbReference type="AlphaFoldDB" id="A0A4R8DRA3"/>
<accession>A0A4R8DRA3</accession>
<name>A0A4R8DRA3_9BACT</name>
<dbReference type="OrthoDB" id="790983at2"/>